<evidence type="ECO:0000313" key="5">
    <source>
        <dbReference type="Proteomes" id="UP001652623"/>
    </source>
</evidence>
<dbReference type="SUPFAM" id="SSF103025">
    <property type="entry name" value="Folate-binding domain"/>
    <property type="match status" value="1"/>
</dbReference>
<dbReference type="RefSeq" id="XP_015885240.2">
    <property type="nucleotide sequence ID" value="XM_016029754.4"/>
</dbReference>
<proteinExistence type="predicted"/>
<dbReference type="InterPro" id="IPR045179">
    <property type="entry name" value="YgfZ/GcvT"/>
</dbReference>
<organism evidence="5 6">
    <name type="scientific">Ziziphus jujuba</name>
    <name type="common">Chinese jujube</name>
    <name type="synonym">Ziziphus sativa</name>
    <dbReference type="NCBI Taxonomy" id="326968"/>
    <lineage>
        <taxon>Eukaryota</taxon>
        <taxon>Viridiplantae</taxon>
        <taxon>Streptophyta</taxon>
        <taxon>Embryophyta</taxon>
        <taxon>Tracheophyta</taxon>
        <taxon>Spermatophyta</taxon>
        <taxon>Magnoliopsida</taxon>
        <taxon>eudicotyledons</taxon>
        <taxon>Gunneridae</taxon>
        <taxon>Pentapetalae</taxon>
        <taxon>rosids</taxon>
        <taxon>fabids</taxon>
        <taxon>Rosales</taxon>
        <taxon>Rhamnaceae</taxon>
        <taxon>Paliureae</taxon>
        <taxon>Ziziphus</taxon>
    </lineage>
</organism>
<dbReference type="PANTHER" id="PTHR22602:SF0">
    <property type="entry name" value="TRANSFERASE CAF17, MITOCHONDRIAL-RELATED"/>
    <property type="match status" value="1"/>
</dbReference>
<evidence type="ECO:0000256" key="1">
    <source>
        <dbReference type="ARBA" id="ARBA00004173"/>
    </source>
</evidence>
<dbReference type="NCBIfam" id="TIGR03317">
    <property type="entry name" value="ygfZ_signature"/>
    <property type="match status" value="1"/>
</dbReference>
<dbReference type="GeneID" id="107420700"/>
<dbReference type="KEGG" id="zju:107420700"/>
<evidence type="ECO:0000313" key="6">
    <source>
        <dbReference type="RefSeq" id="XP_015885240.2"/>
    </source>
</evidence>
<dbReference type="Gene3D" id="3.30.1360.120">
    <property type="entry name" value="Probable tRNA modification gtpase trme, domain 1"/>
    <property type="match status" value="1"/>
</dbReference>
<evidence type="ECO:0000256" key="3">
    <source>
        <dbReference type="ARBA" id="ARBA00023128"/>
    </source>
</evidence>
<evidence type="ECO:0000259" key="4">
    <source>
        <dbReference type="Pfam" id="PF25455"/>
    </source>
</evidence>
<dbReference type="GO" id="GO:0016740">
    <property type="term" value="F:transferase activity"/>
    <property type="evidence" value="ECO:0007669"/>
    <property type="project" value="UniProtKB-KW"/>
</dbReference>
<dbReference type="AlphaFoldDB" id="A0A6P3ZXM0"/>
<gene>
    <name evidence="6" type="primary">LOC107420700</name>
</gene>
<dbReference type="InterPro" id="IPR017703">
    <property type="entry name" value="YgfZ/GCV_T_CS"/>
</dbReference>
<comment type="subcellular location">
    <subcellularLocation>
        <location evidence="1">Mitochondrion</location>
    </subcellularLocation>
</comment>
<accession>A0A6P3ZXM0</accession>
<name>A0A6P3ZXM0_ZIZJJ</name>
<dbReference type="InterPro" id="IPR027266">
    <property type="entry name" value="TrmE/GcvT-like"/>
</dbReference>
<dbReference type="GO" id="GO:0016226">
    <property type="term" value="P:iron-sulfur cluster assembly"/>
    <property type="evidence" value="ECO:0007669"/>
    <property type="project" value="TreeGrafter"/>
</dbReference>
<dbReference type="InParanoid" id="A0A6P3ZXM0"/>
<dbReference type="Pfam" id="PF25455">
    <property type="entry name" value="Beta-barrel_CAF17_C"/>
    <property type="match status" value="1"/>
</dbReference>
<dbReference type="GO" id="GO:0005759">
    <property type="term" value="C:mitochondrial matrix"/>
    <property type="evidence" value="ECO:0007669"/>
    <property type="project" value="TreeGrafter"/>
</dbReference>
<reference evidence="6" key="1">
    <citation type="submission" date="2025-08" db="UniProtKB">
        <authorList>
            <consortium name="RefSeq"/>
        </authorList>
    </citation>
    <scope>IDENTIFICATION</scope>
    <source>
        <tissue evidence="6">Seedling</tissue>
    </source>
</reference>
<protein>
    <submittedName>
        <fullName evidence="6">Transferase At4g12130, mitochondrial</fullName>
    </submittedName>
</protein>
<dbReference type="InterPro" id="IPR057460">
    <property type="entry name" value="CAF17_C"/>
</dbReference>
<keyword evidence="5" id="KW-1185">Reference proteome</keyword>
<keyword evidence="3" id="KW-0496">Mitochondrion</keyword>
<dbReference type="Proteomes" id="UP001652623">
    <property type="component" value="Chromosome 6"/>
</dbReference>
<keyword evidence="2" id="KW-0809">Transit peptide</keyword>
<evidence type="ECO:0000256" key="2">
    <source>
        <dbReference type="ARBA" id="ARBA00022946"/>
    </source>
</evidence>
<keyword evidence="6" id="KW-0808">Transferase</keyword>
<dbReference type="FunCoup" id="A0A6P3ZXM0">
    <property type="interactions" value="1643"/>
</dbReference>
<feature type="domain" description="CAF17 C-terminal" evidence="4">
    <location>
        <begin position="309"/>
        <end position="390"/>
    </location>
</feature>
<dbReference type="PANTHER" id="PTHR22602">
    <property type="entry name" value="TRANSFERASE CAF17, MITOCHONDRIAL-RELATED"/>
    <property type="match status" value="1"/>
</dbReference>
<sequence>MQSFKLSLRFPKPILSGYSYRTLHQKSELEKIGPVSSLLKSRSVIRFRGTDTVKFLQGLLTNDVRRFNEPVGEKTSTLVTPNLATVSVPPMYAAMLTPQGRFLYDMFLYRPARPEEKLDGTGSGPGSKSDESFDIFADVDSSVLDELLQTFKKYRLRSKVDIENMQEDFSCWQRYGGNLYKQDSSTEEPEAASVGWGAGVDRASISSSRGVNLGWQWFKDPRLDCLGYRGIFPSNTTPPLIEADKETDEQNYRLWRIENGVAEGSSEIPKGEAIPLEYNLVALNAISFDKGCYVGQELVARTHHRGVIRKRLLPLRFVNDNGEEVEQEVSPGSEVVDSSFGKKVGTVTTQLGCRGLGVLRLDEAFKRSSALTVQGLENVKVEATRPDWWPAEWFQEH</sequence>